<sequence>MIVGALVALTALGVIIACAVITKRSRVQHLEPRWIDRTELETFQLELELCEDPIGALEEERGEACQCPA</sequence>
<dbReference type="RefSeq" id="WP_233730224.1">
    <property type="nucleotide sequence ID" value="NZ_JAJVCN010000003.1"/>
</dbReference>
<keyword evidence="2" id="KW-1185">Reference proteome</keyword>
<comment type="caution">
    <text evidence="1">The sequence shown here is derived from an EMBL/GenBank/DDBJ whole genome shotgun (WGS) entry which is preliminary data.</text>
</comment>
<name>A0ABS8ZLS3_9PSEU</name>
<reference evidence="1 2" key="1">
    <citation type="submission" date="2021-12" db="EMBL/GenBank/DDBJ databases">
        <title>Genome sequence of Kibdelosporangium philippinense ATCC 49844.</title>
        <authorList>
            <person name="Fedorov E.A."/>
            <person name="Omeragic M."/>
            <person name="Shalygina K.F."/>
            <person name="Maclea K.S."/>
        </authorList>
    </citation>
    <scope>NUCLEOTIDE SEQUENCE [LARGE SCALE GENOMIC DNA]</scope>
    <source>
        <strain evidence="1 2">ATCC 49844</strain>
    </source>
</reference>
<gene>
    <name evidence="1" type="ORF">LWC34_38970</name>
</gene>
<dbReference type="Proteomes" id="UP001521150">
    <property type="component" value="Unassembled WGS sequence"/>
</dbReference>
<accession>A0ABS8ZLS3</accession>
<organism evidence="1 2">
    <name type="scientific">Kibdelosporangium philippinense</name>
    <dbReference type="NCBI Taxonomy" id="211113"/>
    <lineage>
        <taxon>Bacteria</taxon>
        <taxon>Bacillati</taxon>
        <taxon>Actinomycetota</taxon>
        <taxon>Actinomycetes</taxon>
        <taxon>Pseudonocardiales</taxon>
        <taxon>Pseudonocardiaceae</taxon>
        <taxon>Kibdelosporangium</taxon>
    </lineage>
</organism>
<protein>
    <submittedName>
        <fullName evidence="1">Uncharacterized protein</fullName>
    </submittedName>
</protein>
<proteinExistence type="predicted"/>
<dbReference type="EMBL" id="JAJVCN010000003">
    <property type="protein sequence ID" value="MCE7008753.1"/>
    <property type="molecule type" value="Genomic_DNA"/>
</dbReference>
<evidence type="ECO:0000313" key="2">
    <source>
        <dbReference type="Proteomes" id="UP001521150"/>
    </source>
</evidence>
<evidence type="ECO:0000313" key="1">
    <source>
        <dbReference type="EMBL" id="MCE7008753.1"/>
    </source>
</evidence>